<reference evidence="1 2" key="1">
    <citation type="submission" date="2020-01" db="EMBL/GenBank/DDBJ databases">
        <title>Spongiivirga citrea KCTC 32990T.</title>
        <authorList>
            <person name="Wang G."/>
        </authorList>
    </citation>
    <scope>NUCLEOTIDE SEQUENCE [LARGE SCALE GENOMIC DNA]</scope>
    <source>
        <strain evidence="1 2">KCTC 32990</strain>
    </source>
</reference>
<organism evidence="1 2">
    <name type="scientific">Spongiivirga citrea</name>
    <dbReference type="NCBI Taxonomy" id="1481457"/>
    <lineage>
        <taxon>Bacteria</taxon>
        <taxon>Pseudomonadati</taxon>
        <taxon>Bacteroidota</taxon>
        <taxon>Flavobacteriia</taxon>
        <taxon>Flavobacteriales</taxon>
        <taxon>Flavobacteriaceae</taxon>
        <taxon>Spongiivirga</taxon>
    </lineage>
</organism>
<comment type="caution">
    <text evidence="1">The sequence shown here is derived from an EMBL/GenBank/DDBJ whole genome shotgun (WGS) entry which is preliminary data.</text>
</comment>
<protein>
    <recommendedName>
        <fullName evidence="3">Peptidase M56 domain-containing protein</fullName>
    </recommendedName>
</protein>
<dbReference type="AlphaFoldDB" id="A0A6M0CM41"/>
<accession>A0A6M0CM41</accession>
<evidence type="ECO:0008006" key="3">
    <source>
        <dbReference type="Google" id="ProtNLM"/>
    </source>
</evidence>
<sequence length="113" mass="14212">MILVFKHIFRKNYIGLTLWPLIILRDPELRNDEVLLNHERIHLKQQKELLIIPFYMLYLAEWLLRTIRYGNAYKAYKNISFEREAYYNEWDLNYLENRRSWHFIKYLRCRESL</sequence>
<keyword evidence="2" id="KW-1185">Reference proteome</keyword>
<dbReference type="Proteomes" id="UP000474296">
    <property type="component" value="Unassembled WGS sequence"/>
</dbReference>
<gene>
    <name evidence="1" type="ORF">GWK10_16000</name>
</gene>
<name>A0A6M0CM41_9FLAO</name>
<evidence type="ECO:0000313" key="1">
    <source>
        <dbReference type="EMBL" id="NER18722.1"/>
    </source>
</evidence>
<dbReference type="RefSeq" id="WP_164033410.1">
    <property type="nucleotide sequence ID" value="NZ_JAABOQ010000007.1"/>
</dbReference>
<dbReference type="EMBL" id="JAABOQ010000007">
    <property type="protein sequence ID" value="NER18722.1"/>
    <property type="molecule type" value="Genomic_DNA"/>
</dbReference>
<evidence type="ECO:0000313" key="2">
    <source>
        <dbReference type="Proteomes" id="UP000474296"/>
    </source>
</evidence>
<proteinExistence type="predicted"/>